<reference evidence="3" key="1">
    <citation type="submission" date="2021-01" db="EMBL/GenBank/DDBJ databases">
        <authorList>
            <person name="Corre E."/>
            <person name="Pelletier E."/>
            <person name="Niang G."/>
            <person name="Scheremetjew M."/>
            <person name="Finn R."/>
            <person name="Kale V."/>
            <person name="Holt S."/>
            <person name="Cochrane G."/>
            <person name="Meng A."/>
            <person name="Brown T."/>
            <person name="Cohen L."/>
        </authorList>
    </citation>
    <scope>NUCLEOTIDE SEQUENCE</scope>
    <source>
        <strain evidence="3">CCAP1064/1</strain>
    </source>
</reference>
<feature type="compositionally biased region" description="Pro residues" evidence="2">
    <location>
        <begin position="322"/>
        <end position="336"/>
    </location>
</feature>
<feature type="compositionally biased region" description="Basic and acidic residues" evidence="2">
    <location>
        <begin position="132"/>
        <end position="159"/>
    </location>
</feature>
<dbReference type="PANTHER" id="PTHR16284:SF13">
    <property type="entry name" value="PROTEIN CDV3 HOMOLOG"/>
    <property type="match status" value="1"/>
</dbReference>
<dbReference type="InterPro" id="IPR026806">
    <property type="entry name" value="CDV3"/>
</dbReference>
<feature type="compositionally biased region" description="Low complexity" evidence="2">
    <location>
        <begin position="309"/>
        <end position="321"/>
    </location>
</feature>
<dbReference type="AlphaFoldDB" id="A0A7S0BXM3"/>
<proteinExistence type="inferred from homology"/>
<evidence type="ECO:0000313" key="3">
    <source>
        <dbReference type="EMBL" id="CAD8406021.1"/>
    </source>
</evidence>
<feature type="region of interest" description="Disordered" evidence="2">
    <location>
        <begin position="130"/>
        <end position="356"/>
    </location>
</feature>
<dbReference type="EMBL" id="HBEL01004485">
    <property type="protein sequence ID" value="CAD8406021.1"/>
    <property type="molecule type" value="Transcribed_RNA"/>
</dbReference>
<feature type="compositionally biased region" description="Low complexity" evidence="2">
    <location>
        <begin position="196"/>
        <end position="206"/>
    </location>
</feature>
<sequence>MSEAATDAFFAKKKKGKKKTFKAFNANKVDASVVASTVHVDAPMTSRQSAAEEVAAGNAAATVAKPDEEVWDDPTEKSSTSKIVTGVAGGAAVLDMKALDMGSGSATSGIENDIKERLRIEDTRAQLAAAREGMEREAERLKKAKDDKGTAVKAKEVGKPRFGAAAAQAESQDGAPGGKYVPRHLRGMGSGGGGSSLSSMELSRQRMGGGAGMGSSFMARKNLDTEDEEAFPDLAAAAAIPEKKEKQGFPKKSRSNPWGGAKVGNKSQNDSGKKTASAEMKEKETSNKSDESSSITNLKKASSSKTEEAVANSPAPVAAAPAPTPVPAPTPAPAPTPIVRKKKKKKKDLSTFKTGS</sequence>
<name>A0A7S0BXM3_9STRA</name>
<feature type="compositionally biased region" description="Basic and acidic residues" evidence="2">
    <location>
        <begin position="279"/>
        <end position="291"/>
    </location>
</feature>
<dbReference type="GO" id="GO:0005737">
    <property type="term" value="C:cytoplasm"/>
    <property type="evidence" value="ECO:0007669"/>
    <property type="project" value="TreeGrafter"/>
</dbReference>
<dbReference type="PANTHER" id="PTHR16284">
    <property type="entry name" value="PROTEIN CDV3 HOMOLOG"/>
    <property type="match status" value="1"/>
</dbReference>
<organism evidence="3">
    <name type="scientific">Proboscia inermis</name>
    <dbReference type="NCBI Taxonomy" id="420281"/>
    <lineage>
        <taxon>Eukaryota</taxon>
        <taxon>Sar</taxon>
        <taxon>Stramenopiles</taxon>
        <taxon>Ochrophyta</taxon>
        <taxon>Bacillariophyta</taxon>
        <taxon>Coscinodiscophyceae</taxon>
        <taxon>Rhizosoleniophycidae</taxon>
        <taxon>Rhizosoleniales</taxon>
        <taxon>Rhizosoleniaceae</taxon>
        <taxon>Proboscia</taxon>
    </lineage>
</organism>
<accession>A0A7S0BXM3</accession>
<feature type="region of interest" description="Disordered" evidence="2">
    <location>
        <begin position="57"/>
        <end position="80"/>
    </location>
</feature>
<evidence type="ECO:0000256" key="1">
    <source>
        <dbReference type="ARBA" id="ARBA00006062"/>
    </source>
</evidence>
<evidence type="ECO:0000256" key="2">
    <source>
        <dbReference type="SAM" id="MobiDB-lite"/>
    </source>
</evidence>
<gene>
    <name evidence="3" type="ORF">PINE0816_LOCUS2137</name>
</gene>
<comment type="similarity">
    <text evidence="1">Belongs to the CDV3 family.</text>
</comment>
<protein>
    <submittedName>
        <fullName evidence="3">Uncharacterized protein</fullName>
    </submittedName>
</protein>
<feature type="compositionally biased region" description="Polar residues" evidence="2">
    <location>
        <begin position="292"/>
        <end position="304"/>
    </location>
</feature>